<evidence type="ECO:0000313" key="2">
    <source>
        <dbReference type="EMBL" id="QQO91655.1"/>
    </source>
</evidence>
<keyword evidence="1" id="KW-0175">Coiled coil</keyword>
<dbReference type="EMBL" id="MW448170">
    <property type="protein sequence ID" value="QQO91655.1"/>
    <property type="molecule type" value="Genomic_DNA"/>
</dbReference>
<dbReference type="Proteomes" id="UP000596017">
    <property type="component" value="Segment"/>
</dbReference>
<evidence type="ECO:0000256" key="1">
    <source>
        <dbReference type="SAM" id="Coils"/>
    </source>
</evidence>
<accession>A0A7T8ER96</accession>
<reference evidence="2" key="1">
    <citation type="submission" date="2021-01" db="EMBL/GenBank/DDBJ databases">
        <authorList>
            <person name="Merabishvili M."/>
            <person name="Lood C."/>
            <person name="Wagemans J."/>
        </authorList>
    </citation>
    <scope>NUCLEOTIDE SEQUENCE</scope>
</reference>
<protein>
    <submittedName>
        <fullName evidence="2">Uncharacterized protein</fullName>
    </submittedName>
</protein>
<proteinExistence type="predicted"/>
<feature type="coiled-coil region" evidence="1">
    <location>
        <begin position="149"/>
        <end position="176"/>
    </location>
</feature>
<sequence length="176" mass="20572">MFSLAAQNEEFIMYWTKDKFVFRDETCFGTAYRNLAIRGGSFSANDLSKVLFPIKVTEYDVFGVKGFTDYFDTKFESESYIFTNSDRELFKKHVVVKEKPLLPKEDEAKEIYDLLNMLDNLGTCHLFGKRARKAKDVLNLLRSRRNYLIREAERNLKNSEKQVDVHKSTLAKLKAL</sequence>
<organism evidence="2">
    <name type="scientific">Klebsiella phage vB_KpnM_M1</name>
    <dbReference type="NCBI Taxonomy" id="2798806"/>
    <lineage>
        <taxon>Viruses</taxon>
        <taxon>Duplodnaviria</taxon>
        <taxon>Heunggongvirae</taxon>
        <taxon>Uroviricota</taxon>
        <taxon>Caudoviricetes</taxon>
        <taxon>Pantevenvirales</taxon>
        <taxon>Straboviridae</taxon>
        <taxon>Slopekvirus</taxon>
        <taxon>Klebsiella virus PMBT1</taxon>
    </lineage>
</organism>
<name>A0A7T8ER96_9CAUD</name>
<gene>
    <name evidence="2" type="ORF">vBKpnMM1_gp256</name>
</gene>